<dbReference type="KEGG" id="cbak:DA792_08605"/>
<dbReference type="GO" id="GO:0016989">
    <property type="term" value="F:sigma factor antagonist activity"/>
    <property type="evidence" value="ECO:0007669"/>
    <property type="project" value="TreeGrafter"/>
</dbReference>
<feature type="domain" description="Anti-sigma K factor RskA C-terminal" evidence="1">
    <location>
        <begin position="103"/>
        <end position="225"/>
    </location>
</feature>
<dbReference type="PANTHER" id="PTHR37461">
    <property type="entry name" value="ANTI-SIGMA-K FACTOR RSKA"/>
    <property type="match status" value="1"/>
</dbReference>
<dbReference type="InterPro" id="IPR051474">
    <property type="entry name" value="Anti-sigma-K/W_factor"/>
</dbReference>
<dbReference type="PANTHER" id="PTHR37461:SF1">
    <property type="entry name" value="ANTI-SIGMA-K FACTOR RSKA"/>
    <property type="match status" value="1"/>
</dbReference>
<evidence type="ECO:0000259" key="1">
    <source>
        <dbReference type="Pfam" id="PF10099"/>
    </source>
</evidence>
<dbReference type="RefSeq" id="WP_107719591.1">
    <property type="nucleotide sequence ID" value="NZ_CP028475.1"/>
</dbReference>
<evidence type="ECO:0000313" key="2">
    <source>
        <dbReference type="EMBL" id="AVW91141.1"/>
    </source>
</evidence>
<accession>A0A2R4M1V0</accession>
<reference evidence="2 3" key="1">
    <citation type="submission" date="2018-03" db="EMBL/GenBank/DDBJ databases">
        <title>The Complete Genome of Celeribacter baekdonensis strain LH4, a Thiosulfate-Oxidizing Alphaproteobacterium Isolated from Gulf of Mexico Continental Slope Sediments.</title>
        <authorList>
            <person name="Flood B.E."/>
            <person name="Bailey J.V."/>
            <person name="Leprich D."/>
        </authorList>
    </citation>
    <scope>NUCLEOTIDE SEQUENCE [LARGE SCALE GENOMIC DNA]</scope>
    <source>
        <strain evidence="2 3">LH4</strain>
    </source>
</reference>
<organism evidence="2 3">
    <name type="scientific">Celeribacter baekdonensis</name>
    <dbReference type="NCBI Taxonomy" id="875171"/>
    <lineage>
        <taxon>Bacteria</taxon>
        <taxon>Pseudomonadati</taxon>
        <taxon>Pseudomonadota</taxon>
        <taxon>Alphaproteobacteria</taxon>
        <taxon>Rhodobacterales</taxon>
        <taxon>Roseobacteraceae</taxon>
        <taxon>Celeribacter</taxon>
    </lineage>
</organism>
<dbReference type="InterPro" id="IPR018764">
    <property type="entry name" value="RskA_C"/>
</dbReference>
<dbReference type="GO" id="GO:0006417">
    <property type="term" value="P:regulation of translation"/>
    <property type="evidence" value="ECO:0007669"/>
    <property type="project" value="TreeGrafter"/>
</dbReference>
<proteinExistence type="predicted"/>
<protein>
    <submittedName>
        <fullName evidence="2">Anti-sigma factor</fullName>
    </submittedName>
</protein>
<dbReference type="EMBL" id="CP028475">
    <property type="protein sequence ID" value="AVW91141.1"/>
    <property type="molecule type" value="Genomic_DNA"/>
</dbReference>
<dbReference type="GO" id="GO:0005886">
    <property type="term" value="C:plasma membrane"/>
    <property type="evidence" value="ECO:0007669"/>
    <property type="project" value="InterPro"/>
</dbReference>
<gene>
    <name evidence="2" type="ORF">DA792_08605</name>
</gene>
<name>A0A2R4M1V0_9RHOB</name>
<dbReference type="Pfam" id="PF10099">
    <property type="entry name" value="RskA_C"/>
    <property type="match status" value="1"/>
</dbReference>
<dbReference type="OrthoDB" id="9816387at2"/>
<evidence type="ECO:0000313" key="3">
    <source>
        <dbReference type="Proteomes" id="UP000241447"/>
    </source>
</evidence>
<sequence length="235" mass="24865">MTHLSDQIIALSDEYVLGVLTQTEGALIEEVMARDPELARRVGALRDRFLPLDRSATPQDLPPEFITQVRAELAAQDRPLFVSAPPHAANQPSAPRKWRLGLVAAALVGLAVGIGSSGLKPVPNPTVVAVLVDAAGVPQAVIDDYGNDTAFVRFVAPVTVPADRTLQVWTLPSEQMGATSLGTLDQTAATRLRFQDLPPPNAQQLYEVTLEPLGGSPTGRPTGPIIGKGFAASQV</sequence>
<dbReference type="AlphaFoldDB" id="A0A2R4M1V0"/>
<dbReference type="Proteomes" id="UP000241447">
    <property type="component" value="Chromosome"/>
</dbReference>